<proteinExistence type="predicted"/>
<accession>A0ABY6HME3</accession>
<gene>
    <name evidence="1" type="ORF">NEF87_000840</name>
</gene>
<dbReference type="Proteomes" id="UP001208689">
    <property type="component" value="Chromosome"/>
</dbReference>
<dbReference type="InterPro" id="IPR036388">
    <property type="entry name" value="WH-like_DNA-bd_sf"/>
</dbReference>
<dbReference type="InterPro" id="IPR036390">
    <property type="entry name" value="WH_DNA-bd_sf"/>
</dbReference>
<evidence type="ECO:0000313" key="2">
    <source>
        <dbReference type="Proteomes" id="UP001208689"/>
    </source>
</evidence>
<dbReference type="SUPFAM" id="SSF46785">
    <property type="entry name" value="Winged helix' DNA-binding domain"/>
    <property type="match status" value="1"/>
</dbReference>
<name>A0ABY6HME3_9ARCH</name>
<protein>
    <submittedName>
        <fullName evidence="1">Uncharacterized protein</fullName>
    </submittedName>
</protein>
<dbReference type="EMBL" id="CP104013">
    <property type="protein sequence ID" value="UYP44555.1"/>
    <property type="molecule type" value="Genomic_DNA"/>
</dbReference>
<organism evidence="1 2">
    <name type="scientific">Candidatus Lokiarchaeum ossiferum</name>
    <dbReference type="NCBI Taxonomy" id="2951803"/>
    <lineage>
        <taxon>Archaea</taxon>
        <taxon>Promethearchaeati</taxon>
        <taxon>Promethearchaeota</taxon>
        <taxon>Promethearchaeia</taxon>
        <taxon>Promethearchaeales</taxon>
        <taxon>Promethearchaeaceae</taxon>
        <taxon>Candidatus Lokiarchaeum</taxon>
    </lineage>
</organism>
<reference evidence="1" key="1">
    <citation type="submission" date="2022-09" db="EMBL/GenBank/DDBJ databases">
        <title>Actin cytoskeleton and complex cell architecture in an #Asgard archaeon.</title>
        <authorList>
            <person name="Ponce Toledo R.I."/>
            <person name="Schleper C."/>
            <person name="Rodrigues Oliveira T."/>
            <person name="Wollweber F."/>
            <person name="Xu J."/>
            <person name="Rittmann S."/>
            <person name="Klingl A."/>
            <person name="Pilhofer M."/>
        </authorList>
    </citation>
    <scope>NUCLEOTIDE SEQUENCE</scope>
    <source>
        <strain evidence="1">B-35</strain>
    </source>
</reference>
<evidence type="ECO:0000313" key="1">
    <source>
        <dbReference type="EMBL" id="UYP44555.1"/>
    </source>
</evidence>
<sequence length="462" mass="52488">MKVKLSPQTRKQAILHCSESTPNISSGQTYIAISTIRSKTYSFIVKILEIVEDSSHNDIPLLEVDKYLSGILSQNDTVDLYPYNLSHAEEITFGISEKNLAITPGNWTASIKDGLLGNIYDVGTEVKSAIDAGKGIMILRGFAIKAQPLLPVEIGPTTQIFLEKYADDELEHMENALEQQKIDRTEQMKLNILQNLIANVKSSNMVQATESLDLNFDSSDPKMLDQSIVGLFTSYELFDEKITDEKKKGFTTSRSFVIHDQGVPKELIEYQMNCHKDHGTVLLRVYHENGVHAEELAEDLQTSIRKLHAGLKGKQKNKEIENQIRTYVLMKGAELKEVAEVQLPMAALYTEISQDYPDWNLSMKKFVKIVKKMVKSGLISEVQKLPTGYYMVLFHPLELTEDPSRLLKFAQTTGVLTKEEIMTKLGWTEFRVKEALDFLVERKMAKIDKSFRLGTRFYFMVK</sequence>
<dbReference type="Gene3D" id="1.10.10.10">
    <property type="entry name" value="Winged helix-like DNA-binding domain superfamily/Winged helix DNA-binding domain"/>
    <property type="match status" value="1"/>
</dbReference>
<keyword evidence="2" id="KW-1185">Reference proteome</keyword>